<protein>
    <submittedName>
        <fullName evidence="1">2218_t:CDS:1</fullName>
    </submittedName>
</protein>
<keyword evidence="2" id="KW-1185">Reference proteome</keyword>
<dbReference type="InterPro" id="IPR051279">
    <property type="entry name" value="PP1-Reg/Actin-Interact_Protein"/>
</dbReference>
<dbReference type="AlphaFoldDB" id="A0A9N9NPZ6"/>
<dbReference type="InterPro" id="IPR032675">
    <property type="entry name" value="LRR_dom_sf"/>
</dbReference>
<evidence type="ECO:0000313" key="1">
    <source>
        <dbReference type="EMBL" id="CAG8747781.1"/>
    </source>
</evidence>
<gene>
    <name evidence="1" type="ORF">ALEPTO_LOCUS13186</name>
</gene>
<dbReference type="PANTHER" id="PTHR24112">
    <property type="entry name" value="LEUCINE-RICH REPEAT, ISOFORM F-RELATED"/>
    <property type="match status" value="1"/>
</dbReference>
<evidence type="ECO:0000313" key="2">
    <source>
        <dbReference type="Proteomes" id="UP000789508"/>
    </source>
</evidence>
<name>A0A9N9NPZ6_9GLOM</name>
<dbReference type="PANTHER" id="PTHR24112:SF66">
    <property type="entry name" value="LEUCINE-RICH REPEAT, ISOFORM F"/>
    <property type="match status" value="1"/>
</dbReference>
<organism evidence="1 2">
    <name type="scientific">Ambispora leptoticha</name>
    <dbReference type="NCBI Taxonomy" id="144679"/>
    <lineage>
        <taxon>Eukaryota</taxon>
        <taxon>Fungi</taxon>
        <taxon>Fungi incertae sedis</taxon>
        <taxon>Mucoromycota</taxon>
        <taxon>Glomeromycotina</taxon>
        <taxon>Glomeromycetes</taxon>
        <taxon>Archaeosporales</taxon>
        <taxon>Ambisporaceae</taxon>
        <taxon>Ambispora</taxon>
    </lineage>
</organism>
<dbReference type="SMART" id="SM00368">
    <property type="entry name" value="LRR_RI"/>
    <property type="match status" value="2"/>
</dbReference>
<dbReference type="SUPFAM" id="SSF52047">
    <property type="entry name" value="RNI-like"/>
    <property type="match status" value="1"/>
</dbReference>
<comment type="caution">
    <text evidence="1">The sequence shown here is derived from an EMBL/GenBank/DDBJ whole genome shotgun (WGS) entry which is preliminary data.</text>
</comment>
<sequence length="176" mass="19987">PNPMVPIIAKKACEHIGILFKENKSIRELILRGEGNKRWGPSLGFALTNLEENSSLEKLIMRGNAIGDDGAKYLSQALKTNTRLRTLNIDENEIGIDGYISLHNVFSTHQNISLHEFTYPTQDVQTYVQNLDTKISIMYKESNLFSIPTTAKISARMESERQKYSFHELVEEIMAV</sequence>
<accession>A0A9N9NPZ6</accession>
<feature type="non-terminal residue" evidence="1">
    <location>
        <position position="1"/>
    </location>
</feature>
<reference evidence="1" key="1">
    <citation type="submission" date="2021-06" db="EMBL/GenBank/DDBJ databases">
        <authorList>
            <person name="Kallberg Y."/>
            <person name="Tangrot J."/>
            <person name="Rosling A."/>
        </authorList>
    </citation>
    <scope>NUCLEOTIDE SEQUENCE</scope>
    <source>
        <strain evidence="1">FL130A</strain>
    </source>
</reference>
<dbReference type="InterPro" id="IPR001611">
    <property type="entry name" value="Leu-rich_rpt"/>
</dbReference>
<dbReference type="Proteomes" id="UP000789508">
    <property type="component" value="Unassembled WGS sequence"/>
</dbReference>
<feature type="non-terminal residue" evidence="1">
    <location>
        <position position="176"/>
    </location>
</feature>
<dbReference type="EMBL" id="CAJVPS010038830">
    <property type="protein sequence ID" value="CAG8747781.1"/>
    <property type="molecule type" value="Genomic_DNA"/>
</dbReference>
<dbReference type="OrthoDB" id="120976at2759"/>
<dbReference type="GO" id="GO:0034315">
    <property type="term" value="P:regulation of Arp2/3 complex-mediated actin nucleation"/>
    <property type="evidence" value="ECO:0007669"/>
    <property type="project" value="TreeGrafter"/>
</dbReference>
<dbReference type="GO" id="GO:0016477">
    <property type="term" value="P:cell migration"/>
    <property type="evidence" value="ECO:0007669"/>
    <property type="project" value="TreeGrafter"/>
</dbReference>
<dbReference type="GO" id="GO:0005886">
    <property type="term" value="C:plasma membrane"/>
    <property type="evidence" value="ECO:0007669"/>
    <property type="project" value="TreeGrafter"/>
</dbReference>
<dbReference type="Gene3D" id="3.80.10.10">
    <property type="entry name" value="Ribonuclease Inhibitor"/>
    <property type="match status" value="1"/>
</dbReference>
<proteinExistence type="predicted"/>
<dbReference type="Pfam" id="PF13516">
    <property type="entry name" value="LRR_6"/>
    <property type="match status" value="1"/>
</dbReference>